<evidence type="ECO:0000313" key="2">
    <source>
        <dbReference type="Proteomes" id="UP001244490"/>
    </source>
</evidence>
<dbReference type="SUPFAM" id="SSF103473">
    <property type="entry name" value="MFS general substrate transporter"/>
    <property type="match status" value="1"/>
</dbReference>
<gene>
    <name evidence="1" type="ORF">Q6294_33645</name>
</gene>
<dbReference type="AlphaFoldDB" id="A0AAW8ANA2"/>
<dbReference type="RefSeq" id="WP_305202845.1">
    <property type="nucleotide sequence ID" value="NZ_JAUUIA010001362.1"/>
</dbReference>
<evidence type="ECO:0008006" key="3">
    <source>
        <dbReference type="Google" id="ProtNLM"/>
    </source>
</evidence>
<dbReference type="EMBL" id="JAUUIA010001362">
    <property type="protein sequence ID" value="MDP0971880.1"/>
    <property type="molecule type" value="Genomic_DNA"/>
</dbReference>
<comment type="caution">
    <text evidence="1">The sequence shown here is derived from an EMBL/GenBank/DDBJ whole genome shotgun (WGS) entry which is preliminary data.</text>
</comment>
<evidence type="ECO:0000313" key="1">
    <source>
        <dbReference type="EMBL" id="MDP0971880.1"/>
    </source>
</evidence>
<protein>
    <recommendedName>
        <fullName evidence="3">MFS transporter</fullName>
    </recommendedName>
</protein>
<accession>A0AAW8ANA2</accession>
<dbReference type="InterPro" id="IPR036259">
    <property type="entry name" value="MFS_trans_sf"/>
</dbReference>
<sequence>MTDTTIRRSTAWLVAALVAASQLGNFYVYDSVGPVADLLQQQRGFSDTQVGLLNAIYNLPNVVL</sequence>
<dbReference type="Proteomes" id="UP001244490">
    <property type="component" value="Unassembled WGS sequence"/>
</dbReference>
<organism evidence="1 2">
    <name type="scientific">Klebsiella pneumoniae</name>
    <dbReference type="NCBI Taxonomy" id="573"/>
    <lineage>
        <taxon>Bacteria</taxon>
        <taxon>Pseudomonadati</taxon>
        <taxon>Pseudomonadota</taxon>
        <taxon>Gammaproteobacteria</taxon>
        <taxon>Enterobacterales</taxon>
        <taxon>Enterobacteriaceae</taxon>
        <taxon>Klebsiella/Raoultella group</taxon>
        <taxon>Klebsiella</taxon>
        <taxon>Klebsiella pneumoniae complex</taxon>
    </lineage>
</organism>
<reference evidence="1" key="1">
    <citation type="submission" date="2023-07" db="EMBL/GenBank/DDBJ databases">
        <authorList>
            <person name="Peng Z."/>
        </authorList>
    </citation>
    <scope>NUCLEOTIDE SEQUENCE</scope>
    <source>
        <strain evidence="1">KP219</strain>
    </source>
</reference>
<name>A0AAW8ANA2_KLEPN</name>
<feature type="non-terminal residue" evidence="1">
    <location>
        <position position="64"/>
    </location>
</feature>
<proteinExistence type="predicted"/>